<feature type="domain" description="Glycosyltransferase family 28 N-terminal" evidence="2">
    <location>
        <begin position="1"/>
        <end position="80"/>
    </location>
</feature>
<dbReference type="Gene3D" id="3.40.50.2000">
    <property type="entry name" value="Glycogen Phosphorylase B"/>
    <property type="match status" value="2"/>
</dbReference>
<protein>
    <submittedName>
        <fullName evidence="4">UDP-glucose--sterol glucosyltransferase</fullName>
    </submittedName>
</protein>
<accession>A0A1J4P5S6</accession>
<dbReference type="FunFam" id="3.40.50.2000:FF:000009">
    <property type="entry name" value="Sterol 3-beta-glucosyltransferase UGT80A2"/>
    <property type="match status" value="1"/>
</dbReference>
<proteinExistence type="predicted"/>
<dbReference type="GO" id="GO:0005975">
    <property type="term" value="P:carbohydrate metabolic process"/>
    <property type="evidence" value="ECO:0007669"/>
    <property type="project" value="InterPro"/>
</dbReference>
<dbReference type="SUPFAM" id="SSF53756">
    <property type="entry name" value="UDP-Glycosyltransferase/glycogen phosphorylase"/>
    <property type="match status" value="1"/>
</dbReference>
<dbReference type="GO" id="GO:0016758">
    <property type="term" value="F:hexosyltransferase activity"/>
    <property type="evidence" value="ECO:0007669"/>
    <property type="project" value="InterPro"/>
</dbReference>
<dbReference type="EMBL" id="LAVA02000011">
    <property type="protein sequence ID" value="OIJ68870.1"/>
    <property type="molecule type" value="Genomic_DNA"/>
</dbReference>
<dbReference type="STRING" id="1428628.WN71_005245"/>
<evidence type="ECO:0000313" key="4">
    <source>
        <dbReference type="EMBL" id="OIJ68870.1"/>
    </source>
</evidence>
<dbReference type="Proteomes" id="UP000034196">
    <property type="component" value="Unassembled WGS sequence"/>
</dbReference>
<dbReference type="InterPro" id="IPR004276">
    <property type="entry name" value="GlycoTrans_28_N"/>
</dbReference>
<evidence type="ECO:0000256" key="1">
    <source>
        <dbReference type="ARBA" id="ARBA00022679"/>
    </source>
</evidence>
<dbReference type="RefSeq" id="WP_046587319.1">
    <property type="nucleotide sequence ID" value="NZ_LAVA02000011.1"/>
</dbReference>
<evidence type="ECO:0000259" key="2">
    <source>
        <dbReference type="Pfam" id="PF03033"/>
    </source>
</evidence>
<organism evidence="4 5">
    <name type="scientific">Streptomyces mangrovisoli</name>
    <dbReference type="NCBI Taxonomy" id="1428628"/>
    <lineage>
        <taxon>Bacteria</taxon>
        <taxon>Bacillati</taxon>
        <taxon>Actinomycetota</taxon>
        <taxon>Actinomycetes</taxon>
        <taxon>Kitasatosporales</taxon>
        <taxon>Streptomycetaceae</taxon>
        <taxon>Streptomyces</taxon>
    </lineage>
</organism>
<dbReference type="PANTHER" id="PTHR48050">
    <property type="entry name" value="STEROL 3-BETA-GLUCOSYLTRANSFERASE"/>
    <property type="match status" value="1"/>
</dbReference>
<dbReference type="CDD" id="cd03784">
    <property type="entry name" value="GT1_Gtf-like"/>
    <property type="match status" value="1"/>
</dbReference>
<evidence type="ECO:0000313" key="5">
    <source>
        <dbReference type="Proteomes" id="UP000034196"/>
    </source>
</evidence>
<dbReference type="OrthoDB" id="3253247at2"/>
<dbReference type="Pfam" id="PF03033">
    <property type="entry name" value="Glyco_transf_28"/>
    <property type="match status" value="1"/>
</dbReference>
<sequence length="412" mass="42184">MTAGSRGDVAPYTGLGHGLSRAGHEVTLVTHGCFAPLVEGSGVGFHALPVDPRAELESERGRGLHRSASSVGKAARLARMARALVGRIAGDLVAAARSADVLLLSGSLAPLGHTVAEGLSLPSLGVCLQPLSPTREFAPAVLSAGSWGGFGNRVAGHGVALGMEQVFTAVVPDVRARLGLPPARTGVVRRAREHAARPVLHGFSPRVVPRPHDWPAGHGVAGYWWPYDGDAQLPPTISEFIDAGDPPVFVGLGSATVPDAERLSARVTAALRRAGLRGVIQRGWGGLAADGDDMLTIGEVPHSALFPRMAAVVHHAGAGTTAAGLRAGVPAVPVPVQFDEGFWAARLTALGVAPAAVPLRGLTVDALAGALVRAAREPGFSARARALGTRVRAEDGVAPVLEALDRLDGGHG</sequence>
<keyword evidence="5" id="KW-1185">Reference proteome</keyword>
<dbReference type="GO" id="GO:0008194">
    <property type="term" value="F:UDP-glycosyltransferase activity"/>
    <property type="evidence" value="ECO:0007669"/>
    <property type="project" value="InterPro"/>
</dbReference>
<dbReference type="Pfam" id="PF06722">
    <property type="entry name" value="EryCIII-like_C"/>
    <property type="match status" value="1"/>
</dbReference>
<dbReference type="GO" id="GO:0033072">
    <property type="term" value="P:vancomycin biosynthetic process"/>
    <property type="evidence" value="ECO:0007669"/>
    <property type="project" value="UniProtKB-ARBA"/>
</dbReference>
<feature type="domain" description="Erythromycin biosynthesis protein CIII-like C-terminal" evidence="3">
    <location>
        <begin position="292"/>
        <end position="390"/>
    </location>
</feature>
<dbReference type="AlphaFoldDB" id="A0A1J4P5S6"/>
<reference evidence="4" key="1">
    <citation type="submission" date="2016-10" db="EMBL/GenBank/DDBJ databases">
        <title>Genome sequence of Streptomyces mangrovisoli MUSC 149.</title>
        <authorList>
            <person name="Lee L.-H."/>
            <person name="Ser H.-L."/>
        </authorList>
    </citation>
    <scope>NUCLEOTIDE SEQUENCE [LARGE SCALE GENOMIC DNA]</scope>
    <source>
        <strain evidence="4">MUSC 149</strain>
    </source>
</reference>
<comment type="caution">
    <text evidence="4">The sequence shown here is derived from an EMBL/GenBank/DDBJ whole genome shotgun (WGS) entry which is preliminary data.</text>
</comment>
<dbReference type="PANTHER" id="PTHR48050:SF13">
    <property type="entry name" value="STEROL 3-BETA-GLUCOSYLTRANSFERASE UGT80A2"/>
    <property type="match status" value="1"/>
</dbReference>
<keyword evidence="1" id="KW-0808">Transferase</keyword>
<name>A0A1J4P5S6_9ACTN</name>
<dbReference type="InterPro" id="IPR050426">
    <property type="entry name" value="Glycosyltransferase_28"/>
</dbReference>
<dbReference type="InterPro" id="IPR010610">
    <property type="entry name" value="EryCIII-like_C"/>
</dbReference>
<gene>
    <name evidence="4" type="ORF">WN71_005245</name>
</gene>
<dbReference type="InterPro" id="IPR002213">
    <property type="entry name" value="UDP_glucos_trans"/>
</dbReference>
<evidence type="ECO:0000259" key="3">
    <source>
        <dbReference type="Pfam" id="PF06722"/>
    </source>
</evidence>